<dbReference type="EMBL" id="SNRY01000939">
    <property type="protein sequence ID" value="KAA6334991.1"/>
    <property type="molecule type" value="Genomic_DNA"/>
</dbReference>
<proteinExistence type="predicted"/>
<dbReference type="InterPro" id="IPR048012">
    <property type="entry name" value="BfmA-like_N"/>
</dbReference>
<protein>
    <recommendedName>
        <fullName evidence="2">Clindamycin resistance transfer factor BtgA</fullName>
    </recommendedName>
</protein>
<sequence>MEQNKHKTTLTTIGVDHSTNRQIDKLCKRYNLKKGEIVKLAFEYMDKASINPSEPPESVKAELAKINKRQDDLIRFIRHFEETQLNPMVKATHAISVRFDTIVKNLETKIDSEVEASRENLRSILKKIDEVYGSQKEIMKDVSNKQNLLYHYQKDKTNQLFNLIVLYAELAVCGLTDGKKKERLKEEIDKLINPKS</sequence>
<reference evidence="1" key="1">
    <citation type="submission" date="2019-03" db="EMBL/GenBank/DDBJ databases">
        <title>Single cell metagenomics reveals metabolic interactions within the superorganism composed of flagellate Streblomastix strix and complex community of Bacteroidetes bacteria on its surface.</title>
        <authorList>
            <person name="Treitli S.C."/>
            <person name="Kolisko M."/>
            <person name="Husnik F."/>
            <person name="Keeling P."/>
            <person name="Hampl V."/>
        </authorList>
    </citation>
    <scope>NUCLEOTIDE SEQUENCE</scope>
    <source>
        <strain evidence="1">STM</strain>
    </source>
</reference>
<organism evidence="1">
    <name type="scientific">termite gut metagenome</name>
    <dbReference type="NCBI Taxonomy" id="433724"/>
    <lineage>
        <taxon>unclassified sequences</taxon>
        <taxon>metagenomes</taxon>
        <taxon>organismal metagenomes</taxon>
    </lineage>
</organism>
<evidence type="ECO:0000313" key="1">
    <source>
        <dbReference type="EMBL" id="KAA6334991.1"/>
    </source>
</evidence>
<comment type="caution">
    <text evidence="1">The sequence shown here is derived from an EMBL/GenBank/DDBJ whole genome shotgun (WGS) entry which is preliminary data.</text>
</comment>
<dbReference type="AlphaFoldDB" id="A0A5J4RQ04"/>
<accession>A0A5J4RQ04</accession>
<name>A0A5J4RQ04_9ZZZZ</name>
<evidence type="ECO:0008006" key="2">
    <source>
        <dbReference type="Google" id="ProtNLM"/>
    </source>
</evidence>
<dbReference type="NCBIfam" id="NF041200">
    <property type="entry name" value="mob_BfmA_Nterm"/>
    <property type="match status" value="1"/>
</dbReference>
<gene>
    <name evidence="1" type="ORF">EZS27_016740</name>
</gene>